<evidence type="ECO:0000313" key="5">
    <source>
        <dbReference type="Proteomes" id="UP000008914"/>
    </source>
</evidence>
<proteinExistence type="inferred from homology"/>
<dbReference type="STRING" id="710696.Intca_2598"/>
<dbReference type="PROSITE" id="PS00166">
    <property type="entry name" value="ENOYL_COA_HYDRATASE"/>
    <property type="match status" value="1"/>
</dbReference>
<keyword evidence="5" id="KW-1185">Reference proteome</keyword>
<dbReference type="AlphaFoldDB" id="E6S807"/>
<dbReference type="Gene3D" id="1.10.12.10">
    <property type="entry name" value="Lyase 2-enoyl-coa Hydratase, Chain A, domain 2"/>
    <property type="match status" value="1"/>
</dbReference>
<dbReference type="CDD" id="cd06558">
    <property type="entry name" value="crotonase-like"/>
    <property type="match status" value="1"/>
</dbReference>
<comment type="similarity">
    <text evidence="1 2">Belongs to the enoyl-CoA hydratase/isomerase family.</text>
</comment>
<dbReference type="eggNOG" id="COG1024">
    <property type="taxonomic scope" value="Bacteria"/>
</dbReference>
<evidence type="ECO:0000256" key="3">
    <source>
        <dbReference type="SAM" id="MobiDB-lite"/>
    </source>
</evidence>
<keyword evidence="4" id="KW-0456">Lyase</keyword>
<dbReference type="Proteomes" id="UP000008914">
    <property type="component" value="Chromosome"/>
</dbReference>
<feature type="compositionally biased region" description="Low complexity" evidence="3">
    <location>
        <begin position="1"/>
        <end position="28"/>
    </location>
</feature>
<protein>
    <submittedName>
        <fullName evidence="4">Enoyl-CoA hydratase</fullName>
        <ecNumber evidence="4">4.2.1.17</ecNumber>
    </submittedName>
</protein>
<sequence>MAVAASAASPSTDPSAATDATRTSDSAPMSPLEVTVSDGVAWVRLNRPDAMNALDRALKVALLDTLRRAADDPEVRCVVLTGNGRAFCVGQDLKEHVADLRSGDTTLSTTVVEHYNPIVMLLATMNKPVVAAINGVAAGAGLSFALACDVRIIVDTAGVNTAFAGIALSCDSGASWSLPRLVGPARAKDLLIFPRTIPADEALSLGLVSRVVSAEDFDGAVREVATRLAAGPTLAYGSIRRAVATSAGTDLESALAHEGELMGLTGQSADHLAAVDAFLAKEKPTFQGR</sequence>
<feature type="region of interest" description="Disordered" evidence="3">
    <location>
        <begin position="1"/>
        <end position="31"/>
    </location>
</feature>
<evidence type="ECO:0000256" key="2">
    <source>
        <dbReference type="RuleBase" id="RU003707"/>
    </source>
</evidence>
<gene>
    <name evidence="4" type="ordered locus">Intca_2598</name>
</gene>
<evidence type="ECO:0000256" key="1">
    <source>
        <dbReference type="ARBA" id="ARBA00005254"/>
    </source>
</evidence>
<dbReference type="SUPFAM" id="SSF52096">
    <property type="entry name" value="ClpP/crotonase"/>
    <property type="match status" value="1"/>
</dbReference>
<dbReference type="GO" id="GO:0004300">
    <property type="term" value="F:enoyl-CoA hydratase activity"/>
    <property type="evidence" value="ECO:0007669"/>
    <property type="project" value="UniProtKB-EC"/>
</dbReference>
<dbReference type="HOGENOM" id="CLU_009834_7_2_11"/>
<dbReference type="PANTHER" id="PTHR43459:SF1">
    <property type="entry name" value="EG:BACN32G11.4 PROTEIN"/>
    <property type="match status" value="1"/>
</dbReference>
<accession>E6S807</accession>
<evidence type="ECO:0000313" key="4">
    <source>
        <dbReference type="EMBL" id="ADU49103.1"/>
    </source>
</evidence>
<dbReference type="EMBL" id="CP002343">
    <property type="protein sequence ID" value="ADU49103.1"/>
    <property type="molecule type" value="Genomic_DNA"/>
</dbReference>
<dbReference type="EC" id="4.2.1.17" evidence="4"/>
<dbReference type="InterPro" id="IPR029045">
    <property type="entry name" value="ClpP/crotonase-like_dom_sf"/>
</dbReference>
<dbReference type="InterPro" id="IPR001753">
    <property type="entry name" value="Enoyl-CoA_hydra/iso"/>
</dbReference>
<organism evidence="4 5">
    <name type="scientific">Intrasporangium calvum (strain ATCC 23552 / DSM 43043 / JCM 3097 / NBRC 12989 / NCIMB 10167 / NRRL B-3866 / 7 KIP)</name>
    <dbReference type="NCBI Taxonomy" id="710696"/>
    <lineage>
        <taxon>Bacteria</taxon>
        <taxon>Bacillati</taxon>
        <taxon>Actinomycetota</taxon>
        <taxon>Actinomycetes</taxon>
        <taxon>Micrococcales</taxon>
        <taxon>Intrasporangiaceae</taxon>
        <taxon>Intrasporangium</taxon>
    </lineage>
</organism>
<reference evidence="4 5" key="1">
    <citation type="journal article" date="2010" name="Stand. Genomic Sci.">
        <title>Complete genome sequence of Intrasporangium calvum type strain (7 KIP).</title>
        <authorList>
            <person name="Del Rio T.G."/>
            <person name="Chertkov O."/>
            <person name="Yasawong M."/>
            <person name="Lucas S."/>
            <person name="Deshpande S."/>
            <person name="Cheng J.F."/>
            <person name="Detter C."/>
            <person name="Tapia R."/>
            <person name="Han C."/>
            <person name="Goodwin L."/>
            <person name="Pitluck S."/>
            <person name="Liolios K."/>
            <person name="Ivanova N."/>
            <person name="Mavromatis K."/>
            <person name="Pati A."/>
            <person name="Chen A."/>
            <person name="Palaniappan K."/>
            <person name="Land M."/>
            <person name="Hauser L."/>
            <person name="Chang Y.J."/>
            <person name="Jeffries C.D."/>
            <person name="Rohde M."/>
            <person name="Pukall R."/>
            <person name="Sikorski J."/>
            <person name="Goker M."/>
            <person name="Woyke T."/>
            <person name="Bristow J."/>
            <person name="Eisen J.A."/>
            <person name="Markowitz V."/>
            <person name="Hugenholtz P."/>
            <person name="Kyrpides N.C."/>
            <person name="Klenk H.P."/>
            <person name="Lapidus A."/>
        </authorList>
    </citation>
    <scope>NUCLEOTIDE SEQUENCE [LARGE SCALE GENOMIC DNA]</scope>
    <source>
        <strain evidence="5">ATCC 23552 / DSM 43043 / JCM 3097 / NBRC 12989 / 7 KIP</strain>
    </source>
</reference>
<dbReference type="InterPro" id="IPR014748">
    <property type="entry name" value="Enoyl-CoA_hydra_C"/>
</dbReference>
<dbReference type="Gene3D" id="3.90.226.10">
    <property type="entry name" value="2-enoyl-CoA Hydratase, Chain A, domain 1"/>
    <property type="match status" value="1"/>
</dbReference>
<dbReference type="Pfam" id="PF00378">
    <property type="entry name" value="ECH_1"/>
    <property type="match status" value="1"/>
</dbReference>
<dbReference type="PANTHER" id="PTHR43459">
    <property type="entry name" value="ENOYL-COA HYDRATASE"/>
    <property type="match status" value="1"/>
</dbReference>
<dbReference type="KEGG" id="ica:Intca_2598"/>
<dbReference type="InterPro" id="IPR018376">
    <property type="entry name" value="Enoyl-CoA_hyd/isom_CS"/>
</dbReference>
<name>E6S807_INTC7</name>